<organism evidence="8 9">
    <name type="scientific">Dactylonectria macrodidyma</name>
    <dbReference type="NCBI Taxonomy" id="307937"/>
    <lineage>
        <taxon>Eukaryota</taxon>
        <taxon>Fungi</taxon>
        <taxon>Dikarya</taxon>
        <taxon>Ascomycota</taxon>
        <taxon>Pezizomycotina</taxon>
        <taxon>Sordariomycetes</taxon>
        <taxon>Hypocreomycetidae</taxon>
        <taxon>Hypocreales</taxon>
        <taxon>Nectriaceae</taxon>
        <taxon>Dactylonectria</taxon>
    </lineage>
</organism>
<evidence type="ECO:0000256" key="2">
    <source>
        <dbReference type="ARBA" id="ARBA00007441"/>
    </source>
</evidence>
<dbReference type="InterPro" id="IPR015421">
    <property type="entry name" value="PyrdxlP-dep_Trfase_major"/>
</dbReference>
<dbReference type="PANTHER" id="PTHR42790">
    <property type="entry name" value="AMINOTRANSFERASE"/>
    <property type="match status" value="1"/>
</dbReference>
<evidence type="ECO:0000256" key="6">
    <source>
        <dbReference type="SAM" id="MobiDB-lite"/>
    </source>
</evidence>
<dbReference type="Proteomes" id="UP000738349">
    <property type="component" value="Unassembled WGS sequence"/>
</dbReference>
<evidence type="ECO:0000256" key="4">
    <source>
        <dbReference type="ARBA" id="ARBA00022679"/>
    </source>
</evidence>
<comment type="cofactor">
    <cofactor evidence="1">
        <name>pyridoxal 5'-phosphate</name>
        <dbReference type="ChEBI" id="CHEBI:597326"/>
    </cofactor>
</comment>
<dbReference type="GO" id="GO:1901605">
    <property type="term" value="P:alpha-amino acid metabolic process"/>
    <property type="evidence" value="ECO:0007669"/>
    <property type="project" value="TreeGrafter"/>
</dbReference>
<keyword evidence="5" id="KW-0663">Pyridoxal phosphate</keyword>
<dbReference type="GO" id="GO:0030170">
    <property type="term" value="F:pyridoxal phosphate binding"/>
    <property type="evidence" value="ECO:0007669"/>
    <property type="project" value="InterPro"/>
</dbReference>
<evidence type="ECO:0000313" key="9">
    <source>
        <dbReference type="Proteomes" id="UP000738349"/>
    </source>
</evidence>
<feature type="compositionally biased region" description="Polar residues" evidence="6">
    <location>
        <begin position="1"/>
        <end position="11"/>
    </location>
</feature>
<accession>A0A9P9JN13</accession>
<comment type="caution">
    <text evidence="8">The sequence shown here is derived from an EMBL/GenBank/DDBJ whole genome shotgun (WGS) entry which is preliminary data.</text>
</comment>
<dbReference type="InterPro" id="IPR004839">
    <property type="entry name" value="Aminotransferase_I/II_large"/>
</dbReference>
<evidence type="ECO:0000313" key="8">
    <source>
        <dbReference type="EMBL" id="KAH7166103.1"/>
    </source>
</evidence>
<keyword evidence="9" id="KW-1185">Reference proteome</keyword>
<dbReference type="PANTHER" id="PTHR42790:SF1">
    <property type="entry name" value="AROMATIC AMINO ACID AMINOTRANSFERASE, HYPOTHETICAL (EUROFUNG)"/>
    <property type="match status" value="1"/>
</dbReference>
<evidence type="ECO:0000256" key="1">
    <source>
        <dbReference type="ARBA" id="ARBA00001933"/>
    </source>
</evidence>
<evidence type="ECO:0000256" key="5">
    <source>
        <dbReference type="ARBA" id="ARBA00022898"/>
    </source>
</evidence>
<feature type="domain" description="Aminotransferase class I/classII large" evidence="7">
    <location>
        <begin position="140"/>
        <end position="418"/>
    </location>
</feature>
<sequence>MAPSATADTNGASSAASPPAPLNLSHHYSIVTKNRDPSKIKSFYKFSRIPGISNFSGGMPNVKYFPYDTLEARVSKADRWTPSPNNPSTEKAKHPLTNFDGVTAAVNGLLPDPDFDATSARITIPKVLSQPDPSLKLDLSTALQYGLSQGYPPLYSFVRQFTRDVLHPNVPYKGGPEIIMTNGSTDGFSKVLELIVDPWYEGVHPVTDRPGFLCETFVFGNILSQSKPHGIQVVPVELDAEGMLAEGPGGLREVLENWDPKNGRRPHFIYTVTLGHNPTSGIQSVQRRKEIYKIASEFDLLIVEDEPYWYLQFPAAAFEEAKSRGLEIAQSEEPYPFAKKSGYEFIDSLVPSYLNIDIDGRVIRLDTFSKTIAPGCRLGWITAQPALIERFERITEATTQQPSGFVQSLIAELIRGPQPAATVAAFNALSLHEKATFGGWQLDGWVRWLSGLRGEYERRMVLMCSILEENTFQLKQSTPVRQTDAEWGVITKTRILSFDWARGGMFVWARVHFENHPLFGAKGVDIPVLDGPTFASAWLIFTTHAPNLVLGSPGSIFSATPEIRSEKGWQYVRLCFAAESDENIEAGSRRYAHALQKFWRIKEVAEIEKLVKELSIALAG</sequence>
<name>A0A9P9JN13_9HYPO</name>
<feature type="region of interest" description="Disordered" evidence="6">
    <location>
        <begin position="1"/>
        <end position="20"/>
    </location>
</feature>
<dbReference type="SUPFAM" id="SSF53383">
    <property type="entry name" value="PLP-dependent transferases"/>
    <property type="match status" value="1"/>
</dbReference>
<evidence type="ECO:0000256" key="3">
    <source>
        <dbReference type="ARBA" id="ARBA00022576"/>
    </source>
</evidence>
<dbReference type="InterPro" id="IPR050859">
    <property type="entry name" value="Class-I_PLP-dep_aminotransf"/>
</dbReference>
<dbReference type="Pfam" id="PF00155">
    <property type="entry name" value="Aminotran_1_2"/>
    <property type="match status" value="1"/>
</dbReference>
<keyword evidence="3" id="KW-0032">Aminotransferase</keyword>
<keyword evidence="4 8" id="KW-0808">Transferase</keyword>
<dbReference type="OrthoDB" id="691673at2759"/>
<dbReference type="GO" id="GO:0008483">
    <property type="term" value="F:transaminase activity"/>
    <property type="evidence" value="ECO:0007669"/>
    <property type="project" value="UniProtKB-KW"/>
</dbReference>
<proteinExistence type="inferred from homology"/>
<dbReference type="EMBL" id="JAGMUV010000003">
    <property type="protein sequence ID" value="KAH7166103.1"/>
    <property type="molecule type" value="Genomic_DNA"/>
</dbReference>
<evidence type="ECO:0000259" key="7">
    <source>
        <dbReference type="Pfam" id="PF00155"/>
    </source>
</evidence>
<gene>
    <name evidence="8" type="ORF">EDB81DRAFT_274799</name>
</gene>
<dbReference type="Gene3D" id="3.40.640.10">
    <property type="entry name" value="Type I PLP-dependent aspartate aminotransferase-like (Major domain)"/>
    <property type="match status" value="1"/>
</dbReference>
<dbReference type="AlphaFoldDB" id="A0A9P9JN13"/>
<reference evidence="8" key="1">
    <citation type="journal article" date="2021" name="Nat. Commun.">
        <title>Genetic determinants of endophytism in the Arabidopsis root mycobiome.</title>
        <authorList>
            <person name="Mesny F."/>
            <person name="Miyauchi S."/>
            <person name="Thiergart T."/>
            <person name="Pickel B."/>
            <person name="Atanasova L."/>
            <person name="Karlsson M."/>
            <person name="Huettel B."/>
            <person name="Barry K.W."/>
            <person name="Haridas S."/>
            <person name="Chen C."/>
            <person name="Bauer D."/>
            <person name="Andreopoulos W."/>
            <person name="Pangilinan J."/>
            <person name="LaButti K."/>
            <person name="Riley R."/>
            <person name="Lipzen A."/>
            <person name="Clum A."/>
            <person name="Drula E."/>
            <person name="Henrissat B."/>
            <person name="Kohler A."/>
            <person name="Grigoriev I.V."/>
            <person name="Martin F.M."/>
            <person name="Hacquard S."/>
        </authorList>
    </citation>
    <scope>NUCLEOTIDE SEQUENCE</scope>
    <source>
        <strain evidence="8">MPI-CAGE-AT-0147</strain>
    </source>
</reference>
<comment type="similarity">
    <text evidence="2">Belongs to the class-I pyridoxal-phosphate-dependent aminotransferase family.</text>
</comment>
<dbReference type="CDD" id="cd00609">
    <property type="entry name" value="AAT_like"/>
    <property type="match status" value="1"/>
</dbReference>
<protein>
    <submittedName>
        <fullName evidence="8">Pyridoxal phosphate-dependent transferase</fullName>
    </submittedName>
</protein>
<dbReference type="InterPro" id="IPR015424">
    <property type="entry name" value="PyrdxlP-dep_Trfase"/>
</dbReference>